<dbReference type="EMBL" id="CAJVPW010067925">
    <property type="protein sequence ID" value="CAG8789790.1"/>
    <property type="molecule type" value="Genomic_DNA"/>
</dbReference>
<reference evidence="1" key="1">
    <citation type="submission" date="2021-06" db="EMBL/GenBank/DDBJ databases">
        <authorList>
            <person name="Kallberg Y."/>
            <person name="Tangrot J."/>
            <person name="Rosling A."/>
        </authorList>
    </citation>
    <scope>NUCLEOTIDE SEQUENCE</scope>
    <source>
        <strain evidence="1">28 12/20/2015</strain>
    </source>
</reference>
<keyword evidence="2" id="KW-1185">Reference proteome</keyword>
<sequence>RTIDMYTPILHEFTYQAMANDLLKIDNGQKFTYSYVGQDGSSATRDAILDESDTIWVDIRHKHMKDCIDQLMTDFNKFLDENSTITNKDKAANLNDMKKMLATLPQFQDLKDK</sequence>
<feature type="non-terminal residue" evidence="1">
    <location>
        <position position="113"/>
    </location>
</feature>
<name>A0ACA9REX6_9GLOM</name>
<protein>
    <submittedName>
        <fullName evidence="1">15531_t:CDS:1</fullName>
    </submittedName>
</protein>
<dbReference type="Proteomes" id="UP000789366">
    <property type="component" value="Unassembled WGS sequence"/>
</dbReference>
<evidence type="ECO:0000313" key="1">
    <source>
        <dbReference type="EMBL" id="CAG8789790.1"/>
    </source>
</evidence>
<gene>
    <name evidence="1" type="ORF">SPELUC_LOCUS17125</name>
</gene>
<feature type="non-terminal residue" evidence="1">
    <location>
        <position position="1"/>
    </location>
</feature>
<proteinExistence type="predicted"/>
<accession>A0ACA9REX6</accession>
<comment type="caution">
    <text evidence="1">The sequence shown here is derived from an EMBL/GenBank/DDBJ whole genome shotgun (WGS) entry which is preliminary data.</text>
</comment>
<organism evidence="1 2">
    <name type="scientific">Cetraspora pellucida</name>
    <dbReference type="NCBI Taxonomy" id="1433469"/>
    <lineage>
        <taxon>Eukaryota</taxon>
        <taxon>Fungi</taxon>
        <taxon>Fungi incertae sedis</taxon>
        <taxon>Mucoromycota</taxon>
        <taxon>Glomeromycotina</taxon>
        <taxon>Glomeromycetes</taxon>
        <taxon>Diversisporales</taxon>
        <taxon>Gigasporaceae</taxon>
        <taxon>Cetraspora</taxon>
    </lineage>
</organism>
<evidence type="ECO:0000313" key="2">
    <source>
        <dbReference type="Proteomes" id="UP000789366"/>
    </source>
</evidence>